<evidence type="ECO:0008006" key="4">
    <source>
        <dbReference type="Google" id="ProtNLM"/>
    </source>
</evidence>
<proteinExistence type="predicted"/>
<keyword evidence="3" id="KW-1185">Reference proteome</keyword>
<dbReference type="OrthoDB" id="10291920at2759"/>
<accession>A0A8H6ICH5</accession>
<organism evidence="2 3">
    <name type="scientific">Ephemerocybe angulata</name>
    <dbReference type="NCBI Taxonomy" id="980116"/>
    <lineage>
        <taxon>Eukaryota</taxon>
        <taxon>Fungi</taxon>
        <taxon>Dikarya</taxon>
        <taxon>Basidiomycota</taxon>
        <taxon>Agaricomycotina</taxon>
        <taxon>Agaricomycetes</taxon>
        <taxon>Agaricomycetidae</taxon>
        <taxon>Agaricales</taxon>
        <taxon>Agaricineae</taxon>
        <taxon>Psathyrellaceae</taxon>
        <taxon>Ephemerocybe</taxon>
    </lineage>
</organism>
<evidence type="ECO:0000313" key="2">
    <source>
        <dbReference type="EMBL" id="KAF6761742.1"/>
    </source>
</evidence>
<gene>
    <name evidence="2" type="ORF">DFP72DRAFT_629815</name>
</gene>
<dbReference type="Proteomes" id="UP000521943">
    <property type="component" value="Unassembled WGS sequence"/>
</dbReference>
<evidence type="ECO:0000313" key="3">
    <source>
        <dbReference type="Proteomes" id="UP000521943"/>
    </source>
</evidence>
<dbReference type="EMBL" id="JACGCI010000009">
    <property type="protein sequence ID" value="KAF6761742.1"/>
    <property type="molecule type" value="Genomic_DNA"/>
</dbReference>
<evidence type="ECO:0000256" key="1">
    <source>
        <dbReference type="SAM" id="MobiDB-lite"/>
    </source>
</evidence>
<protein>
    <recommendedName>
        <fullName evidence="4">F-box domain-containing protein</fullName>
    </recommendedName>
</protein>
<feature type="region of interest" description="Disordered" evidence="1">
    <location>
        <begin position="324"/>
        <end position="347"/>
    </location>
</feature>
<dbReference type="AlphaFoldDB" id="A0A8H6ICH5"/>
<sequence>MALPAMKGNIFETLPLELVQHIVWFAGTRRTLCSLRLVSKMMKELADPLAFATMSIIFSLEHTLTQLQSLASNDSPNRRWTRYLNLNGFRRDIPGLIPSRMELATALIPQIRSLKEVQQARYTMCKEEPYAEIISALACLPKLRVLNLVVLTAKDADPAIFSQILNLEEIGVRSTFSTTFTKKVTRNLVQSSFLTLKSLSLESFDYSSSLQLDALLFLETSPSDSEPHPASSLPLAKLCLRGRLLVKASCLPYLKHLTHLELRNLAHAGPSIGVYAFPWEALSQVGIHLTSLLVFPPTPSLLQYLGSYSGLVSLRLAESEHIWKPNTDDNDHPHEEGASTPESQEKMAHTMVHGVLPRHRGTLKHLVLANLNYRFWAVTEGILKSVLSCQEIEILSLMYRFEKEPRDLAGARSAFLHLTALLPRLISGLPQLHNLTISPALNQSECPEDWELEEASTGPRLLDAVCQVDLSAESRTPALKNPYFELYLMYYEPLLQHPDAIFDRELGRFKPASVTSRWQE</sequence>
<name>A0A8H6ICH5_9AGAR</name>
<comment type="caution">
    <text evidence="2">The sequence shown here is derived from an EMBL/GenBank/DDBJ whole genome shotgun (WGS) entry which is preliminary data.</text>
</comment>
<reference evidence="2 3" key="1">
    <citation type="submission" date="2020-07" db="EMBL/GenBank/DDBJ databases">
        <title>Comparative genomics of pyrophilous fungi reveals a link between fire events and developmental genes.</title>
        <authorList>
            <consortium name="DOE Joint Genome Institute"/>
            <person name="Steindorff A.S."/>
            <person name="Carver A."/>
            <person name="Calhoun S."/>
            <person name="Stillman K."/>
            <person name="Liu H."/>
            <person name="Lipzen A."/>
            <person name="Pangilinan J."/>
            <person name="Labutti K."/>
            <person name="Bruns T.D."/>
            <person name="Grigoriev I.V."/>
        </authorList>
    </citation>
    <scope>NUCLEOTIDE SEQUENCE [LARGE SCALE GENOMIC DNA]</scope>
    <source>
        <strain evidence="2 3">CBS 144469</strain>
    </source>
</reference>
<dbReference type="SUPFAM" id="SSF52047">
    <property type="entry name" value="RNI-like"/>
    <property type="match status" value="1"/>
</dbReference>